<name>A0ABX1YIU1_9BACL</name>
<evidence type="ECO:0000313" key="1">
    <source>
        <dbReference type="EMBL" id="NOU80741.1"/>
    </source>
</evidence>
<sequence>MICREQDGAFVMVKQHEHGLLAGEFAKWFKEEHTPAEGRREEVLRAVSNHDRGWIDLDETPFWNDAEDAPYSFIDFPVVPKLTFYRRGINEVEADTPYGALLCSSHFERLIEVSGEECPELTRYLQDEAERRARIHRELEQSWPLEEGELYYDARLLQFCDDLSLFLALSEPGSAESEKHPWFADGFSGSEEFSFTSGRAIQAEWQDNATLTLTPFPFTKEIEVSLKLRRVSRKDIEHKGIALAYKETPEEECRITVISGAGEDDVQVKTSTGERTAG</sequence>
<dbReference type="InterPro" id="IPR024992">
    <property type="entry name" value="DUF3891"/>
</dbReference>
<reference evidence="1 2" key="1">
    <citation type="submission" date="2019-10" db="EMBL/GenBank/DDBJ databases">
        <title>Description of Paenibacillus terricola sp. nov.</title>
        <authorList>
            <person name="Carlier A."/>
            <person name="Qi S."/>
        </authorList>
    </citation>
    <scope>NUCLEOTIDE SEQUENCE [LARGE SCALE GENOMIC DNA]</scope>
    <source>
        <strain evidence="1 2">LMG 31459</strain>
    </source>
</reference>
<keyword evidence="2" id="KW-1185">Reference proteome</keyword>
<evidence type="ECO:0000313" key="2">
    <source>
        <dbReference type="Proteomes" id="UP000596857"/>
    </source>
</evidence>
<protein>
    <submittedName>
        <fullName evidence="1">DUF3891 family protein</fullName>
    </submittedName>
</protein>
<dbReference type="Pfam" id="PF13030">
    <property type="entry name" value="DUF3891"/>
    <property type="match status" value="1"/>
</dbReference>
<dbReference type="RefSeq" id="WP_171718342.1">
    <property type="nucleotide sequence ID" value="NZ_WHOB01000055.1"/>
</dbReference>
<dbReference type="EMBL" id="WHOB01000055">
    <property type="protein sequence ID" value="NOU80741.1"/>
    <property type="molecule type" value="Genomic_DNA"/>
</dbReference>
<accession>A0ABX1YIU1</accession>
<gene>
    <name evidence="1" type="ORF">GC101_17900</name>
</gene>
<organism evidence="1 2">
    <name type="scientific">Paenibacillus phytohabitans</name>
    <dbReference type="NCBI Taxonomy" id="2654978"/>
    <lineage>
        <taxon>Bacteria</taxon>
        <taxon>Bacillati</taxon>
        <taxon>Bacillota</taxon>
        <taxon>Bacilli</taxon>
        <taxon>Bacillales</taxon>
        <taxon>Paenibacillaceae</taxon>
        <taxon>Paenibacillus</taxon>
    </lineage>
</organism>
<comment type="caution">
    <text evidence="1">The sequence shown here is derived from an EMBL/GenBank/DDBJ whole genome shotgun (WGS) entry which is preliminary data.</text>
</comment>
<proteinExistence type="predicted"/>
<dbReference type="Proteomes" id="UP000596857">
    <property type="component" value="Unassembled WGS sequence"/>
</dbReference>